<dbReference type="Pfam" id="PF01965">
    <property type="entry name" value="DJ-1_PfpI"/>
    <property type="match status" value="1"/>
</dbReference>
<dbReference type="EMBL" id="MCGO01000014">
    <property type="protein sequence ID" value="ORY47389.1"/>
    <property type="molecule type" value="Genomic_DNA"/>
</dbReference>
<evidence type="ECO:0000313" key="4">
    <source>
        <dbReference type="Proteomes" id="UP000193642"/>
    </source>
</evidence>
<dbReference type="CDD" id="cd03169">
    <property type="entry name" value="GATase1_PfpI_1"/>
    <property type="match status" value="1"/>
</dbReference>
<evidence type="ECO:0000256" key="1">
    <source>
        <dbReference type="ARBA" id="ARBA00008542"/>
    </source>
</evidence>
<dbReference type="PANTHER" id="PTHR42733">
    <property type="entry name" value="DJ-1 PROTEIN"/>
    <property type="match status" value="1"/>
</dbReference>
<dbReference type="OrthoDB" id="543156at2759"/>
<organism evidence="3 4">
    <name type="scientific">Rhizoclosmatium globosum</name>
    <dbReference type="NCBI Taxonomy" id="329046"/>
    <lineage>
        <taxon>Eukaryota</taxon>
        <taxon>Fungi</taxon>
        <taxon>Fungi incertae sedis</taxon>
        <taxon>Chytridiomycota</taxon>
        <taxon>Chytridiomycota incertae sedis</taxon>
        <taxon>Chytridiomycetes</taxon>
        <taxon>Chytridiales</taxon>
        <taxon>Chytriomycetaceae</taxon>
        <taxon>Rhizoclosmatium</taxon>
    </lineage>
</organism>
<dbReference type="Proteomes" id="UP000193642">
    <property type="component" value="Unassembled WGS sequence"/>
</dbReference>
<dbReference type="InterPro" id="IPR029062">
    <property type="entry name" value="Class_I_gatase-like"/>
</dbReference>
<keyword evidence="3" id="KW-0645">Protease</keyword>
<keyword evidence="4" id="KW-1185">Reference proteome</keyword>
<proteinExistence type="inferred from homology"/>
<dbReference type="NCBIfam" id="TIGR01382">
    <property type="entry name" value="PfpI"/>
    <property type="match status" value="1"/>
</dbReference>
<reference evidence="3 4" key="1">
    <citation type="submission" date="2016-07" db="EMBL/GenBank/DDBJ databases">
        <title>Pervasive Adenine N6-methylation of Active Genes in Fungi.</title>
        <authorList>
            <consortium name="DOE Joint Genome Institute"/>
            <person name="Mondo S.J."/>
            <person name="Dannebaum R.O."/>
            <person name="Kuo R.C."/>
            <person name="Labutti K."/>
            <person name="Haridas S."/>
            <person name="Kuo A."/>
            <person name="Salamov A."/>
            <person name="Ahrendt S.R."/>
            <person name="Lipzen A."/>
            <person name="Sullivan W."/>
            <person name="Andreopoulos W.B."/>
            <person name="Clum A."/>
            <person name="Lindquist E."/>
            <person name="Daum C."/>
            <person name="Ramamoorthy G.K."/>
            <person name="Gryganskyi A."/>
            <person name="Culley D."/>
            <person name="Magnuson J.K."/>
            <person name="James T.Y."/>
            <person name="O'Malley M.A."/>
            <person name="Stajich J.E."/>
            <person name="Spatafora J.W."/>
            <person name="Visel A."/>
            <person name="Grigoriev I.V."/>
        </authorList>
    </citation>
    <scope>NUCLEOTIDE SEQUENCE [LARGE SCALE GENOMIC DNA]</scope>
    <source>
        <strain evidence="3 4">JEL800</strain>
    </source>
</reference>
<name>A0A1Y2CK53_9FUNG</name>
<sequence>MTNTRKILMIVGDFSEDYEVMVPFQTLEAFGFQVDTVCPNKKAGETVATCVHDFVGFQTYAETRGHNFGINKDFDAVNVEEYVGLYLPGGRAPEYLRLNDDVIKMTKHFFETNKPVACICHGIQILTAAGVMAGVQATCYPACAPELKLVGGKFAEVGAAEAVVSGNLVTSPAWPGHQAMVREFVKLLGVEVLHHGTGVL</sequence>
<dbReference type="PANTHER" id="PTHR42733:SF2">
    <property type="entry name" value="DJ-1_THIJ_PFPI FAMILY PROTEIN"/>
    <property type="match status" value="1"/>
</dbReference>
<comment type="similarity">
    <text evidence="1">Belongs to the peptidase C56 family.</text>
</comment>
<keyword evidence="3" id="KW-0378">Hydrolase</keyword>
<accession>A0A1Y2CK53</accession>
<evidence type="ECO:0000313" key="3">
    <source>
        <dbReference type="EMBL" id="ORY47389.1"/>
    </source>
</evidence>
<feature type="domain" description="DJ-1/PfpI" evidence="2">
    <location>
        <begin position="5"/>
        <end position="186"/>
    </location>
</feature>
<dbReference type="SUPFAM" id="SSF52317">
    <property type="entry name" value="Class I glutamine amidotransferase-like"/>
    <property type="match status" value="1"/>
</dbReference>
<dbReference type="STRING" id="329046.A0A1Y2CK53"/>
<dbReference type="PROSITE" id="PS51276">
    <property type="entry name" value="PEPTIDASE_C56_PFPI"/>
    <property type="match status" value="1"/>
</dbReference>
<dbReference type="InterPro" id="IPR006286">
    <property type="entry name" value="C56_PfpI-like"/>
</dbReference>
<gene>
    <name evidence="3" type="ORF">BCR33DRAFT_715111</name>
</gene>
<dbReference type="AlphaFoldDB" id="A0A1Y2CK53"/>
<dbReference type="InterPro" id="IPR002818">
    <property type="entry name" value="DJ-1/PfpI"/>
</dbReference>
<dbReference type="GO" id="GO:0006508">
    <property type="term" value="P:proteolysis"/>
    <property type="evidence" value="ECO:0007669"/>
    <property type="project" value="UniProtKB-KW"/>
</dbReference>
<dbReference type="GO" id="GO:0008233">
    <property type="term" value="F:peptidase activity"/>
    <property type="evidence" value="ECO:0007669"/>
    <property type="project" value="UniProtKB-KW"/>
</dbReference>
<dbReference type="Gene3D" id="3.40.50.880">
    <property type="match status" value="1"/>
</dbReference>
<evidence type="ECO:0000259" key="2">
    <source>
        <dbReference type="Pfam" id="PF01965"/>
    </source>
</evidence>
<comment type="caution">
    <text evidence="3">The sequence shown here is derived from an EMBL/GenBank/DDBJ whole genome shotgun (WGS) entry which is preliminary data.</text>
</comment>
<protein>
    <submittedName>
        <fullName evidence="3">Intracellular protease, PfpI family</fullName>
    </submittedName>
</protein>